<dbReference type="SMART" id="SM00642">
    <property type="entry name" value="Aamy"/>
    <property type="match status" value="1"/>
</dbReference>
<dbReference type="Gene3D" id="3.90.400.10">
    <property type="entry name" value="Oligo-1,6-glucosidase, Domain 2"/>
    <property type="match status" value="1"/>
</dbReference>
<reference evidence="2" key="1">
    <citation type="submission" date="2013-08" db="EMBL/GenBank/DDBJ databases">
        <authorList>
            <person name="Mendez C."/>
            <person name="Richter M."/>
            <person name="Ferrer M."/>
            <person name="Sanchez J."/>
        </authorList>
    </citation>
    <scope>NUCLEOTIDE SEQUENCE</scope>
</reference>
<feature type="non-terminal residue" evidence="2">
    <location>
        <position position="174"/>
    </location>
</feature>
<dbReference type="PANTHER" id="PTHR10357:SF179">
    <property type="entry name" value="NEUTRAL AND BASIC AMINO ACID TRANSPORT PROTEIN RBAT"/>
    <property type="match status" value="1"/>
</dbReference>
<dbReference type="SUPFAM" id="SSF51445">
    <property type="entry name" value="(Trans)glycosidases"/>
    <property type="match status" value="1"/>
</dbReference>
<dbReference type="Gene3D" id="3.20.20.80">
    <property type="entry name" value="Glycosidases"/>
    <property type="match status" value="1"/>
</dbReference>
<dbReference type="GO" id="GO:0004556">
    <property type="term" value="F:alpha-amylase activity"/>
    <property type="evidence" value="ECO:0007669"/>
    <property type="project" value="TreeGrafter"/>
</dbReference>
<reference evidence="2" key="2">
    <citation type="journal article" date="2014" name="ISME J.">
        <title>Microbial stratification in low pH oxic and suboxic macroscopic growths along an acid mine drainage.</title>
        <authorList>
            <person name="Mendez-Garcia C."/>
            <person name="Mesa V."/>
            <person name="Sprenger R.R."/>
            <person name="Richter M."/>
            <person name="Diez M.S."/>
            <person name="Solano J."/>
            <person name="Bargiela R."/>
            <person name="Golyshina O.V."/>
            <person name="Manteca A."/>
            <person name="Ramos J.L."/>
            <person name="Gallego J.R."/>
            <person name="Llorente I."/>
            <person name="Martins Dos Santos V.A."/>
            <person name="Jensen O.N."/>
            <person name="Pelaez A.I."/>
            <person name="Sanchez J."/>
            <person name="Ferrer M."/>
        </authorList>
    </citation>
    <scope>NUCLEOTIDE SEQUENCE</scope>
</reference>
<dbReference type="EMBL" id="AUZY01010250">
    <property type="protein sequence ID" value="EQD39343.1"/>
    <property type="molecule type" value="Genomic_DNA"/>
</dbReference>
<organism evidence="2">
    <name type="scientific">mine drainage metagenome</name>
    <dbReference type="NCBI Taxonomy" id="410659"/>
    <lineage>
        <taxon>unclassified sequences</taxon>
        <taxon>metagenomes</taxon>
        <taxon>ecological metagenomes</taxon>
    </lineage>
</organism>
<dbReference type="Pfam" id="PF00128">
    <property type="entry name" value="Alpha-amylase"/>
    <property type="match status" value="1"/>
</dbReference>
<evidence type="ECO:0000259" key="1">
    <source>
        <dbReference type="SMART" id="SM00642"/>
    </source>
</evidence>
<dbReference type="InterPro" id="IPR017853">
    <property type="entry name" value="GH"/>
</dbReference>
<protein>
    <submittedName>
        <fullName evidence="2">Alpha amylase catalytic region</fullName>
    </submittedName>
</protein>
<proteinExistence type="predicted"/>
<dbReference type="GO" id="GO:0009313">
    <property type="term" value="P:oligosaccharide catabolic process"/>
    <property type="evidence" value="ECO:0007669"/>
    <property type="project" value="TreeGrafter"/>
</dbReference>
<sequence>MADFERLVKAAHADGIKVILDMVINHTSNENPWFLASRDPHSAYRDWYYWAGPGTRLDARSSMGGAVWHKSGKQHYMGIFCRCMPDLNYHTPAVRREMIAIGQYWLKKGVDGYRLDAAQYPFDKFWNQRHSMRVIDEDVAWWKQYREGLDKVDPQAYRGGRSVGALSPHGALCR</sequence>
<evidence type="ECO:0000313" key="2">
    <source>
        <dbReference type="EMBL" id="EQD39343.1"/>
    </source>
</evidence>
<dbReference type="InterPro" id="IPR045857">
    <property type="entry name" value="O16G_dom_2"/>
</dbReference>
<name>T0Z259_9ZZZZ</name>
<dbReference type="InterPro" id="IPR006047">
    <property type="entry name" value="GH13_cat_dom"/>
</dbReference>
<comment type="caution">
    <text evidence="2">The sequence shown here is derived from an EMBL/GenBank/DDBJ whole genome shotgun (WGS) entry which is preliminary data.</text>
</comment>
<dbReference type="PANTHER" id="PTHR10357">
    <property type="entry name" value="ALPHA-AMYLASE FAMILY MEMBER"/>
    <property type="match status" value="1"/>
</dbReference>
<dbReference type="AlphaFoldDB" id="T0Z259"/>
<feature type="domain" description="Glycosyl hydrolase family 13 catalytic" evidence="1">
    <location>
        <begin position="1"/>
        <end position="174"/>
    </location>
</feature>
<accession>T0Z259</accession>
<gene>
    <name evidence="2" type="ORF">B1B_15404</name>
</gene>